<protein>
    <submittedName>
        <fullName evidence="3">Nucleotide-binding universal stress protein, UspA family</fullName>
    </submittedName>
</protein>
<feature type="domain" description="UspA" evidence="2">
    <location>
        <begin position="1"/>
        <end position="145"/>
    </location>
</feature>
<dbReference type="InterPro" id="IPR014729">
    <property type="entry name" value="Rossmann-like_a/b/a_fold"/>
</dbReference>
<dbReference type="Gene3D" id="3.40.50.620">
    <property type="entry name" value="HUPs"/>
    <property type="match status" value="1"/>
</dbReference>
<keyword evidence="4" id="KW-1185">Reference proteome</keyword>
<dbReference type="CDD" id="cd00293">
    <property type="entry name" value="USP-like"/>
    <property type="match status" value="1"/>
</dbReference>
<dbReference type="SUPFAM" id="SSF52402">
    <property type="entry name" value="Adenine nucleotide alpha hydrolases-like"/>
    <property type="match status" value="1"/>
</dbReference>
<evidence type="ECO:0000259" key="2">
    <source>
        <dbReference type="Pfam" id="PF00582"/>
    </source>
</evidence>
<accession>A0A1I3Q2Z4</accession>
<dbReference type="AlphaFoldDB" id="A0A1I3Q2Z4"/>
<organism evidence="3 4">
    <name type="scientific">Paraburkholderia megapolitana</name>
    <dbReference type="NCBI Taxonomy" id="420953"/>
    <lineage>
        <taxon>Bacteria</taxon>
        <taxon>Pseudomonadati</taxon>
        <taxon>Pseudomonadota</taxon>
        <taxon>Betaproteobacteria</taxon>
        <taxon>Burkholderiales</taxon>
        <taxon>Burkholderiaceae</taxon>
        <taxon>Paraburkholderia</taxon>
    </lineage>
</organism>
<dbReference type="RefSeq" id="WP_091015223.1">
    <property type="nucleotide sequence ID" value="NZ_FOQU01000006.1"/>
</dbReference>
<evidence type="ECO:0000256" key="1">
    <source>
        <dbReference type="ARBA" id="ARBA00008791"/>
    </source>
</evidence>
<proteinExistence type="inferred from homology"/>
<dbReference type="InterPro" id="IPR006015">
    <property type="entry name" value="Universal_stress_UspA"/>
</dbReference>
<evidence type="ECO:0000313" key="3">
    <source>
        <dbReference type="EMBL" id="SFJ27982.1"/>
    </source>
</evidence>
<dbReference type="Proteomes" id="UP000199548">
    <property type="component" value="Unassembled WGS sequence"/>
</dbReference>
<dbReference type="OrthoDB" id="8547832at2"/>
<dbReference type="InterPro" id="IPR006016">
    <property type="entry name" value="UspA"/>
</dbReference>
<dbReference type="EMBL" id="FOQU01000006">
    <property type="protein sequence ID" value="SFJ27982.1"/>
    <property type="molecule type" value="Genomic_DNA"/>
</dbReference>
<name>A0A1I3Q2Z4_9BURK</name>
<reference evidence="3 4" key="1">
    <citation type="submission" date="2016-10" db="EMBL/GenBank/DDBJ databases">
        <authorList>
            <person name="de Groot N.N."/>
        </authorList>
    </citation>
    <scope>NUCLEOTIDE SEQUENCE [LARGE SCALE GENOMIC DNA]</scope>
    <source>
        <strain evidence="3 4">LMG 23650</strain>
    </source>
</reference>
<dbReference type="PANTHER" id="PTHR46268:SF15">
    <property type="entry name" value="UNIVERSAL STRESS PROTEIN HP_0031"/>
    <property type="match status" value="1"/>
</dbReference>
<sequence>MYKRIMVAVDDSKTSGYAFDTALRLARETCATLQPLYVVDVPLMSYDSPGFNASIIRQTLYEDGRNVINGALTSMKRDGVQGIDRIVETNVTDFDVAHCILRAAATFNADLVVMGTHGRSGIRRLVLGSVAERFLRIAECPVLMVGARAAERSAAGTTTAVESVKEPS</sequence>
<dbReference type="PRINTS" id="PR01438">
    <property type="entry name" value="UNVRSLSTRESS"/>
</dbReference>
<dbReference type="STRING" id="420953.SAMN05192543_106185"/>
<gene>
    <name evidence="3" type="ORF">SAMN05192543_106185</name>
</gene>
<dbReference type="PANTHER" id="PTHR46268">
    <property type="entry name" value="STRESS RESPONSE PROTEIN NHAX"/>
    <property type="match status" value="1"/>
</dbReference>
<evidence type="ECO:0000313" key="4">
    <source>
        <dbReference type="Proteomes" id="UP000199548"/>
    </source>
</evidence>
<dbReference type="Pfam" id="PF00582">
    <property type="entry name" value="Usp"/>
    <property type="match status" value="1"/>
</dbReference>
<comment type="similarity">
    <text evidence="1">Belongs to the universal stress protein A family.</text>
</comment>